<evidence type="ECO:0000256" key="1">
    <source>
        <dbReference type="ARBA" id="ARBA00001966"/>
    </source>
</evidence>
<evidence type="ECO:0000313" key="8">
    <source>
        <dbReference type="EMBL" id="SHF11858.1"/>
    </source>
</evidence>
<dbReference type="AlphaFoldDB" id="A0A1M4Z1M6"/>
<organism evidence="8 9">
    <name type="scientific">Desulfacinum infernum DSM 9756</name>
    <dbReference type="NCBI Taxonomy" id="1121391"/>
    <lineage>
        <taxon>Bacteria</taxon>
        <taxon>Pseudomonadati</taxon>
        <taxon>Thermodesulfobacteriota</taxon>
        <taxon>Syntrophobacteria</taxon>
        <taxon>Syntrophobacterales</taxon>
        <taxon>Syntrophobacteraceae</taxon>
        <taxon>Desulfacinum</taxon>
    </lineage>
</organism>
<dbReference type="Proteomes" id="UP000184076">
    <property type="component" value="Unassembled WGS sequence"/>
</dbReference>
<dbReference type="PANTHER" id="PTHR43724:SF1">
    <property type="entry name" value="PYRUVATE SYNTHASE SUBUNIT PORD"/>
    <property type="match status" value="1"/>
</dbReference>
<dbReference type="NCBIfam" id="TIGR02179">
    <property type="entry name" value="PorD_KorD"/>
    <property type="match status" value="1"/>
</dbReference>
<dbReference type="PROSITE" id="PS00198">
    <property type="entry name" value="4FE4S_FER_1"/>
    <property type="match status" value="1"/>
</dbReference>
<dbReference type="GO" id="GO:0051539">
    <property type="term" value="F:4 iron, 4 sulfur cluster binding"/>
    <property type="evidence" value="ECO:0007669"/>
    <property type="project" value="UniProtKB-KW"/>
</dbReference>
<dbReference type="GO" id="GO:0046872">
    <property type="term" value="F:metal ion binding"/>
    <property type="evidence" value="ECO:0007669"/>
    <property type="project" value="UniProtKB-KW"/>
</dbReference>
<dbReference type="PROSITE" id="PS51379">
    <property type="entry name" value="4FE4S_FER_2"/>
    <property type="match status" value="2"/>
</dbReference>
<gene>
    <name evidence="8" type="ORF">SAMN02745206_01375</name>
</gene>
<evidence type="ECO:0000259" key="7">
    <source>
        <dbReference type="PROSITE" id="PS51379"/>
    </source>
</evidence>
<keyword evidence="4" id="KW-0677">Repeat</keyword>
<feature type="domain" description="4Fe-4S ferredoxin-type" evidence="7">
    <location>
        <begin position="36"/>
        <end position="65"/>
    </location>
</feature>
<dbReference type="Gene3D" id="3.30.70.20">
    <property type="match status" value="2"/>
</dbReference>
<evidence type="ECO:0000256" key="3">
    <source>
        <dbReference type="ARBA" id="ARBA00022723"/>
    </source>
</evidence>
<dbReference type="InterPro" id="IPR017896">
    <property type="entry name" value="4Fe4S_Fe-S-bd"/>
</dbReference>
<dbReference type="RefSeq" id="WP_073038241.1">
    <property type="nucleotide sequence ID" value="NZ_FQVB01000011.1"/>
</dbReference>
<feature type="domain" description="4Fe-4S ferredoxin-type" evidence="7">
    <location>
        <begin position="66"/>
        <end position="95"/>
    </location>
</feature>
<sequence length="97" mass="10892">MAKETGIVSWKELALGCTLTEPGSAAQLKTGDWRSMRPVTDFELCNKCGQCYIFCPDMVYSQNEEGFYEADYYYCKGCGICARECPKDAIQMVEEGD</sequence>
<dbReference type="STRING" id="1121391.SAMN02745206_01375"/>
<name>A0A1M4Z1M6_9BACT</name>
<keyword evidence="9" id="KW-1185">Reference proteome</keyword>
<keyword evidence="3" id="KW-0479">Metal-binding</keyword>
<evidence type="ECO:0000256" key="4">
    <source>
        <dbReference type="ARBA" id="ARBA00022737"/>
    </source>
</evidence>
<keyword evidence="6" id="KW-0411">Iron-sulfur</keyword>
<evidence type="ECO:0000256" key="2">
    <source>
        <dbReference type="ARBA" id="ARBA00022485"/>
    </source>
</evidence>
<comment type="cofactor">
    <cofactor evidence="1">
        <name>[4Fe-4S] cluster</name>
        <dbReference type="ChEBI" id="CHEBI:49883"/>
    </cofactor>
</comment>
<keyword evidence="5" id="KW-0408">Iron</keyword>
<evidence type="ECO:0000256" key="6">
    <source>
        <dbReference type="ARBA" id="ARBA00023014"/>
    </source>
</evidence>
<proteinExistence type="predicted"/>
<keyword evidence="8" id="KW-0670">Pyruvate</keyword>
<dbReference type="InterPro" id="IPR017900">
    <property type="entry name" value="4Fe4S_Fe_S_CS"/>
</dbReference>
<evidence type="ECO:0000256" key="5">
    <source>
        <dbReference type="ARBA" id="ARBA00023004"/>
    </source>
</evidence>
<dbReference type="OrthoDB" id="9808559at2"/>
<dbReference type="GO" id="GO:0016625">
    <property type="term" value="F:oxidoreductase activity, acting on the aldehyde or oxo group of donors, iron-sulfur protein as acceptor"/>
    <property type="evidence" value="ECO:0007669"/>
    <property type="project" value="InterPro"/>
</dbReference>
<protein>
    <submittedName>
        <fullName evidence="8">Pyruvate ferredoxin oxidoreductase delta subunit</fullName>
    </submittedName>
</protein>
<dbReference type="Pfam" id="PF13237">
    <property type="entry name" value="Fer4_10"/>
    <property type="match status" value="1"/>
</dbReference>
<evidence type="ECO:0000313" key="9">
    <source>
        <dbReference type="Proteomes" id="UP000184076"/>
    </source>
</evidence>
<keyword evidence="2" id="KW-0004">4Fe-4S</keyword>
<dbReference type="InterPro" id="IPR011898">
    <property type="entry name" value="PorD_KorD"/>
</dbReference>
<dbReference type="PANTHER" id="PTHR43724">
    <property type="entry name" value="PYRUVATE SYNTHASE SUBUNIT PORD"/>
    <property type="match status" value="1"/>
</dbReference>
<dbReference type="SUPFAM" id="SSF54862">
    <property type="entry name" value="4Fe-4S ferredoxins"/>
    <property type="match status" value="1"/>
</dbReference>
<dbReference type="EMBL" id="FQVB01000011">
    <property type="protein sequence ID" value="SHF11858.1"/>
    <property type="molecule type" value="Genomic_DNA"/>
</dbReference>
<reference evidence="9" key="1">
    <citation type="submission" date="2016-11" db="EMBL/GenBank/DDBJ databases">
        <authorList>
            <person name="Varghese N."/>
            <person name="Submissions S."/>
        </authorList>
    </citation>
    <scope>NUCLEOTIDE SEQUENCE [LARGE SCALE GENOMIC DNA]</scope>
    <source>
        <strain evidence="9">DSM 9756</strain>
    </source>
</reference>
<accession>A0A1M4Z1M6</accession>